<proteinExistence type="predicted"/>
<dbReference type="EMBL" id="KZ826433">
    <property type="protein sequence ID" value="PYI00860.1"/>
    <property type="molecule type" value="Genomic_DNA"/>
</dbReference>
<evidence type="ECO:0000313" key="2">
    <source>
        <dbReference type="EMBL" id="PYI00860.1"/>
    </source>
</evidence>
<dbReference type="VEuPathDB" id="FungiDB:BO78DRAFT_401783"/>
<evidence type="ECO:0000259" key="1">
    <source>
        <dbReference type="Pfam" id="PF12937"/>
    </source>
</evidence>
<dbReference type="AlphaFoldDB" id="A0A319DU08"/>
<dbReference type="InterPro" id="IPR001810">
    <property type="entry name" value="F-box_dom"/>
</dbReference>
<organism evidence="2 3">
    <name type="scientific">Aspergillus sclerotiicarbonarius (strain CBS 121057 / IBT 28362)</name>
    <dbReference type="NCBI Taxonomy" id="1448318"/>
    <lineage>
        <taxon>Eukaryota</taxon>
        <taxon>Fungi</taxon>
        <taxon>Dikarya</taxon>
        <taxon>Ascomycota</taxon>
        <taxon>Pezizomycotina</taxon>
        <taxon>Eurotiomycetes</taxon>
        <taxon>Eurotiomycetidae</taxon>
        <taxon>Eurotiales</taxon>
        <taxon>Aspergillaceae</taxon>
        <taxon>Aspergillus</taxon>
        <taxon>Aspergillus subgen. Circumdati</taxon>
    </lineage>
</organism>
<dbReference type="InterPro" id="IPR036047">
    <property type="entry name" value="F-box-like_dom_sf"/>
</dbReference>
<dbReference type="Gene3D" id="1.20.1280.50">
    <property type="match status" value="1"/>
</dbReference>
<evidence type="ECO:0000313" key="3">
    <source>
        <dbReference type="Proteomes" id="UP000248423"/>
    </source>
</evidence>
<dbReference type="OrthoDB" id="3800738at2759"/>
<keyword evidence="3" id="KW-1185">Reference proteome</keyword>
<accession>A0A319DU08</accession>
<feature type="domain" description="F-box" evidence="1">
    <location>
        <begin position="13"/>
        <end position="47"/>
    </location>
</feature>
<dbReference type="STRING" id="1448318.A0A319DU08"/>
<protein>
    <recommendedName>
        <fullName evidence="1">F-box domain-containing protein</fullName>
    </recommendedName>
</protein>
<dbReference type="SUPFAM" id="SSF81383">
    <property type="entry name" value="F-box domain"/>
    <property type="match status" value="1"/>
</dbReference>
<reference evidence="2 3" key="1">
    <citation type="submission" date="2018-02" db="EMBL/GenBank/DDBJ databases">
        <title>The genomes of Aspergillus section Nigri reveals drivers in fungal speciation.</title>
        <authorList>
            <consortium name="DOE Joint Genome Institute"/>
            <person name="Vesth T.C."/>
            <person name="Nybo J."/>
            <person name="Theobald S."/>
            <person name="Brandl J."/>
            <person name="Frisvad J.C."/>
            <person name="Nielsen K.F."/>
            <person name="Lyhne E.K."/>
            <person name="Kogle M.E."/>
            <person name="Kuo A."/>
            <person name="Riley R."/>
            <person name="Clum A."/>
            <person name="Nolan M."/>
            <person name="Lipzen A."/>
            <person name="Salamov A."/>
            <person name="Henrissat B."/>
            <person name="Wiebenga A."/>
            <person name="De vries R.P."/>
            <person name="Grigoriev I.V."/>
            <person name="Mortensen U.H."/>
            <person name="Andersen M.R."/>
            <person name="Baker S.E."/>
        </authorList>
    </citation>
    <scope>NUCLEOTIDE SEQUENCE [LARGE SCALE GENOMIC DNA]</scope>
    <source>
        <strain evidence="2 3">CBS 121057</strain>
    </source>
</reference>
<dbReference type="Proteomes" id="UP000248423">
    <property type="component" value="Unassembled WGS sequence"/>
</dbReference>
<sequence>MTHTALDQVLSIPELLVQILGHLDVRNLLLAQQVCRGWATQIQRSTYLQQALFLAPAAPIDESPVYNPLLRETFPSFFPDDSQSPSYLRTPGDCFPPLDIPSGSSYPDDFPAPEAPRDHPVVDDAARAGIFYGPLGPMESHPRRAAWWRPEASWRRMLIQQPPLPHLTVLRFWANSEDRTYAVWRIPGAINDISTLERYAGTFDWPYCQNPQREEFQVPAGVRMGLLFDYLSCDLDLSRWALMWGRKAPISLAHAWGDAFVEAYENAAANGDFVILTDEALWTRRDDDIPWTSSVTNPRNKIVEEYRSLGLMRDRKASYVMRLKPEKTGHFDYPPVMAWFDPDEIPDDTHLPVLHITHSGDDLVLAMGH</sequence>
<gene>
    <name evidence="2" type="ORF">BO78DRAFT_401783</name>
</gene>
<name>A0A319DU08_ASPSB</name>
<dbReference type="Pfam" id="PF12937">
    <property type="entry name" value="F-box-like"/>
    <property type="match status" value="1"/>
</dbReference>